<dbReference type="Pfam" id="PF13359">
    <property type="entry name" value="DDE_Tnp_4"/>
    <property type="match status" value="1"/>
</dbReference>
<sequence>MSQPTVSRALWRVVQAVTRRLDQFITWPNDAESREITSRFFDLTGIPNVIGAIDGSHCRIQAPVEREYEFVNRKQFHSINCMVIATPALIAISVNARFPGRSHDSRVFKNSRIYADLANRRKKGVLLGDSAYSAERFLLKPILRPQDDAQRRYTDALCRGRVVVENFFGVVKRHFHILHAEMRYEPRKASHIITTCISLRNFAARHREPLFDDDIPEAEEIPEFTVSDNISGAATRTRIIEQFFTD</sequence>
<evidence type="ECO:0000256" key="1">
    <source>
        <dbReference type="ARBA" id="ARBA00001968"/>
    </source>
</evidence>
<evidence type="ECO:0000256" key="5">
    <source>
        <dbReference type="ARBA" id="ARBA00015519"/>
    </source>
</evidence>
<dbReference type="InterPro" id="IPR045249">
    <property type="entry name" value="HARBI1-like"/>
</dbReference>
<keyword evidence="7" id="KW-0540">Nuclease</keyword>
<keyword evidence="8" id="KW-0479">Metal-binding</keyword>
<evidence type="ECO:0000256" key="12">
    <source>
        <dbReference type="ARBA" id="ARBA00045850"/>
    </source>
</evidence>
<dbReference type="Proteomes" id="UP000298663">
    <property type="component" value="Unassembled WGS sequence"/>
</dbReference>
<reference evidence="14 15" key="1">
    <citation type="journal article" date="2015" name="Genome Biol.">
        <title>Comparative genomics of Steinernema reveals deeply conserved gene regulatory networks.</title>
        <authorList>
            <person name="Dillman A.R."/>
            <person name="Macchietto M."/>
            <person name="Porter C.F."/>
            <person name="Rogers A."/>
            <person name="Williams B."/>
            <person name="Antoshechkin I."/>
            <person name="Lee M.M."/>
            <person name="Goodwin Z."/>
            <person name="Lu X."/>
            <person name="Lewis E.E."/>
            <person name="Goodrich-Blair H."/>
            <person name="Stock S.P."/>
            <person name="Adams B.J."/>
            <person name="Sternberg P.W."/>
            <person name="Mortazavi A."/>
        </authorList>
    </citation>
    <scope>NUCLEOTIDE SEQUENCE [LARGE SCALE GENOMIC DNA]</scope>
    <source>
        <strain evidence="14 15">ALL</strain>
    </source>
</reference>
<dbReference type="OrthoDB" id="5863278at2759"/>
<dbReference type="GO" id="GO:0005737">
    <property type="term" value="C:cytoplasm"/>
    <property type="evidence" value="ECO:0007669"/>
    <property type="project" value="UniProtKB-SubCell"/>
</dbReference>
<evidence type="ECO:0000313" key="15">
    <source>
        <dbReference type="Proteomes" id="UP000298663"/>
    </source>
</evidence>
<accession>A0A4U5PKG3</accession>
<protein>
    <recommendedName>
        <fullName evidence="5">Putative nuclease HARBI1</fullName>
    </recommendedName>
    <alternativeName>
        <fullName evidence="11">Harbinger transposase-derived nuclease</fullName>
    </alternativeName>
</protein>
<dbReference type="AlphaFoldDB" id="A0A4U5PKG3"/>
<dbReference type="STRING" id="34508.A0A4U5PKG3"/>
<dbReference type="PANTHER" id="PTHR22930">
    <property type="match status" value="1"/>
</dbReference>
<evidence type="ECO:0000256" key="3">
    <source>
        <dbReference type="ARBA" id="ARBA00004496"/>
    </source>
</evidence>
<evidence type="ECO:0000256" key="11">
    <source>
        <dbReference type="ARBA" id="ARBA00030126"/>
    </source>
</evidence>
<gene>
    <name evidence="14" type="ORF">L596_010832</name>
</gene>
<dbReference type="PRINTS" id="PR02086">
    <property type="entry name" value="PUTNUCHARBI1"/>
</dbReference>
<dbReference type="GO" id="GO:0005634">
    <property type="term" value="C:nucleus"/>
    <property type="evidence" value="ECO:0007669"/>
    <property type="project" value="UniProtKB-SubCell"/>
</dbReference>
<comment type="subcellular location">
    <subcellularLocation>
        <location evidence="3">Cytoplasm</location>
    </subcellularLocation>
    <subcellularLocation>
        <location evidence="2">Nucleus</location>
    </subcellularLocation>
</comment>
<evidence type="ECO:0000259" key="13">
    <source>
        <dbReference type="Pfam" id="PF13359"/>
    </source>
</evidence>
<dbReference type="PANTHER" id="PTHR22930:SF286">
    <property type="entry name" value="NUCLEASE HARBI1"/>
    <property type="match status" value="1"/>
</dbReference>
<dbReference type="InterPro" id="IPR026103">
    <property type="entry name" value="HARBI1_animal"/>
</dbReference>
<name>A0A4U5PKG3_STECR</name>
<comment type="cofactor">
    <cofactor evidence="1">
        <name>a divalent metal cation</name>
        <dbReference type="ChEBI" id="CHEBI:60240"/>
    </cofactor>
</comment>
<keyword evidence="10" id="KW-0539">Nucleus</keyword>
<evidence type="ECO:0000256" key="6">
    <source>
        <dbReference type="ARBA" id="ARBA00022490"/>
    </source>
</evidence>
<evidence type="ECO:0000256" key="10">
    <source>
        <dbReference type="ARBA" id="ARBA00023242"/>
    </source>
</evidence>
<comment type="caution">
    <text evidence="14">The sequence shown here is derived from an EMBL/GenBank/DDBJ whole genome shotgun (WGS) entry which is preliminary data.</text>
</comment>
<organism evidence="14 15">
    <name type="scientific">Steinernema carpocapsae</name>
    <name type="common">Entomopathogenic nematode</name>
    <dbReference type="NCBI Taxonomy" id="34508"/>
    <lineage>
        <taxon>Eukaryota</taxon>
        <taxon>Metazoa</taxon>
        <taxon>Ecdysozoa</taxon>
        <taxon>Nematoda</taxon>
        <taxon>Chromadorea</taxon>
        <taxon>Rhabditida</taxon>
        <taxon>Tylenchina</taxon>
        <taxon>Panagrolaimomorpha</taxon>
        <taxon>Strongyloidoidea</taxon>
        <taxon>Steinernematidae</taxon>
        <taxon>Steinernema</taxon>
    </lineage>
</organism>
<keyword evidence="6" id="KW-0963">Cytoplasm</keyword>
<reference evidence="14 15" key="2">
    <citation type="journal article" date="2019" name="G3 (Bethesda)">
        <title>Hybrid Assembly of the Genome of the Entomopathogenic Nematode Steinernema carpocapsae Identifies the X-Chromosome.</title>
        <authorList>
            <person name="Serra L."/>
            <person name="Macchietto M."/>
            <person name="Macias-Munoz A."/>
            <person name="McGill C.J."/>
            <person name="Rodriguez I.M."/>
            <person name="Rodriguez B."/>
            <person name="Murad R."/>
            <person name="Mortazavi A."/>
        </authorList>
    </citation>
    <scope>NUCLEOTIDE SEQUENCE [LARGE SCALE GENOMIC DNA]</scope>
    <source>
        <strain evidence="14 15">ALL</strain>
    </source>
</reference>
<comment type="similarity">
    <text evidence="4">Belongs to the HARBI1 family.</text>
</comment>
<evidence type="ECO:0000256" key="4">
    <source>
        <dbReference type="ARBA" id="ARBA00006958"/>
    </source>
</evidence>
<evidence type="ECO:0000256" key="8">
    <source>
        <dbReference type="ARBA" id="ARBA00022723"/>
    </source>
</evidence>
<keyword evidence="9" id="KW-0378">Hydrolase</keyword>
<dbReference type="GO" id="GO:0016787">
    <property type="term" value="F:hydrolase activity"/>
    <property type="evidence" value="ECO:0007669"/>
    <property type="project" value="UniProtKB-KW"/>
</dbReference>
<dbReference type="InterPro" id="IPR027806">
    <property type="entry name" value="HARBI1_dom"/>
</dbReference>
<proteinExistence type="inferred from homology"/>
<evidence type="ECO:0000256" key="9">
    <source>
        <dbReference type="ARBA" id="ARBA00022801"/>
    </source>
</evidence>
<dbReference type="GO" id="GO:0004518">
    <property type="term" value="F:nuclease activity"/>
    <property type="evidence" value="ECO:0007669"/>
    <property type="project" value="UniProtKB-KW"/>
</dbReference>
<dbReference type="EMBL" id="AZBU02000002">
    <property type="protein sequence ID" value="TKR96881.1"/>
    <property type="molecule type" value="Genomic_DNA"/>
</dbReference>
<evidence type="ECO:0000313" key="14">
    <source>
        <dbReference type="EMBL" id="TKR96881.1"/>
    </source>
</evidence>
<comment type="function">
    <text evidence="12">Transposase-derived protein that may have nuclease activity. Does not have transposase activity.</text>
</comment>
<evidence type="ECO:0000256" key="2">
    <source>
        <dbReference type="ARBA" id="ARBA00004123"/>
    </source>
</evidence>
<evidence type="ECO:0000256" key="7">
    <source>
        <dbReference type="ARBA" id="ARBA00022722"/>
    </source>
</evidence>
<dbReference type="GO" id="GO:0046872">
    <property type="term" value="F:metal ion binding"/>
    <property type="evidence" value="ECO:0007669"/>
    <property type="project" value="UniProtKB-KW"/>
</dbReference>
<keyword evidence="15" id="KW-1185">Reference proteome</keyword>
<feature type="domain" description="DDE Tnp4" evidence="13">
    <location>
        <begin position="53"/>
        <end position="201"/>
    </location>
</feature>